<accession>A0ABZ0HLF0</accession>
<evidence type="ECO:0008006" key="4">
    <source>
        <dbReference type="Google" id="ProtNLM"/>
    </source>
</evidence>
<sequence>MRLLPLSIALAVVAVLPALADDVPFAAPPLQGGHSSGNVASLGDIMGKIQLRHIKLWYAIKSKNWDLLDYELTQVRDSMENAVILYRNVPVEFIVAADKPLIALQEAVKVKEGARLERDFADLTAACNNCHKAAQIGFILIQTPTSSPFSDQKFQPTQK</sequence>
<keyword evidence="3" id="KW-1185">Reference proteome</keyword>
<dbReference type="RefSeq" id="WP_407337545.1">
    <property type="nucleotide sequence ID" value="NZ_CP136862.1"/>
</dbReference>
<gene>
    <name evidence="2" type="ORF">RZS28_09585</name>
</gene>
<reference evidence="2 3" key="1">
    <citation type="submission" date="2023-10" db="EMBL/GenBank/DDBJ databases">
        <title>Novel methanotroph of the genus Methylocapsa from a subarctic wetland.</title>
        <authorList>
            <person name="Belova S.E."/>
            <person name="Oshkin I.Y."/>
            <person name="Miroshnikov K."/>
            <person name="Dedysh S.N."/>
        </authorList>
    </citation>
    <scope>NUCLEOTIDE SEQUENCE [LARGE SCALE GENOMIC DNA]</scope>
    <source>
        <strain evidence="2 3">RX1</strain>
    </source>
</reference>
<dbReference type="EMBL" id="CP136862">
    <property type="protein sequence ID" value="WOJ88107.1"/>
    <property type="molecule type" value="Genomic_DNA"/>
</dbReference>
<name>A0ABZ0HLF0_9HYPH</name>
<evidence type="ECO:0000256" key="1">
    <source>
        <dbReference type="SAM" id="SignalP"/>
    </source>
</evidence>
<protein>
    <recommendedName>
        <fullName evidence="4">Cytochrome c domain-containing protein</fullName>
    </recommendedName>
</protein>
<feature type="chain" id="PRO_5046212740" description="Cytochrome c domain-containing protein" evidence="1">
    <location>
        <begin position="21"/>
        <end position="159"/>
    </location>
</feature>
<evidence type="ECO:0000313" key="3">
    <source>
        <dbReference type="Proteomes" id="UP001626536"/>
    </source>
</evidence>
<evidence type="ECO:0000313" key="2">
    <source>
        <dbReference type="EMBL" id="WOJ88107.1"/>
    </source>
</evidence>
<keyword evidence="1" id="KW-0732">Signal</keyword>
<organism evidence="2 3">
    <name type="scientific">Methylocapsa polymorpha</name>
    <dbReference type="NCBI Taxonomy" id="3080828"/>
    <lineage>
        <taxon>Bacteria</taxon>
        <taxon>Pseudomonadati</taxon>
        <taxon>Pseudomonadota</taxon>
        <taxon>Alphaproteobacteria</taxon>
        <taxon>Hyphomicrobiales</taxon>
        <taxon>Beijerinckiaceae</taxon>
        <taxon>Methylocapsa</taxon>
    </lineage>
</organism>
<feature type="signal peptide" evidence="1">
    <location>
        <begin position="1"/>
        <end position="20"/>
    </location>
</feature>
<proteinExistence type="predicted"/>
<dbReference type="Proteomes" id="UP001626536">
    <property type="component" value="Chromosome"/>
</dbReference>